<protein>
    <submittedName>
        <fullName evidence="3">Tuberous sclerosis 1 protein</fullName>
    </submittedName>
</protein>
<dbReference type="InterPro" id="IPR007483">
    <property type="entry name" value="Hamartin"/>
</dbReference>
<evidence type="ECO:0000313" key="4">
    <source>
        <dbReference type="Proteomes" id="UP001174691"/>
    </source>
</evidence>
<comment type="caution">
    <text evidence="3">The sequence shown here is derived from an EMBL/GenBank/DDBJ whole genome shotgun (WGS) entry which is preliminary data.</text>
</comment>
<evidence type="ECO:0000256" key="1">
    <source>
        <dbReference type="SAM" id="Coils"/>
    </source>
</evidence>
<dbReference type="EMBL" id="JANBVN010000093">
    <property type="protein sequence ID" value="KAJ9145158.1"/>
    <property type="molecule type" value="Genomic_DNA"/>
</dbReference>
<sequence>MSNPASTRDVSKAINTYIQTPVLPLPDELNRVISGYLDKHEKYDEAAADRLQEELTAIYNKSVKGRHEKYAPFLAVLRQVRPALRTPARIVQWWDRFLDPVLENLNVEKGLANEALKNILQLLAFEEDQYDRPPAEGPNIFADRLLSRWMQLNALNQAATGSGSSDSKERFMQEAIMTFGKSDAKGFLTALNNYFVRKEYRNRCLNLLCEFVQSQPPHLHLVLQTPLFENILKSLQYDDSTTTVSLGLVSLFMLLPNMPSSLVPYLPTLFNIYARLLFWDRDRSFAAQHAAQHDQWGSNSRGAADPSWDKCFFDNDLDGNSIHHLSAYFTILYGLYPINFLDYIRKPQRYLRHANNAEYIDVQATEIRERSERFRRCHLLHPNFYQLTIESEKTDFSRWIKSEASEVITDCMNLCISVDSTSRPDLEEELSAPPAIQEPITYPSARESNSGLGVPLLSTSVTDNAPLSHPDSKPTDPRHPSIASSGTTDGGAHLSIDLARKTSQSSHPSTGGASLEGRPRDSGDSPTLPSTLIKSPSNSQLQDMINSNKVIKTGLHQSLDNTSVPSLALSHTDSMVERQYLQLQGPQNPATYLSQADLHTQIAVLQRQNLLLQNDLNFERYMKQQHMTHIGELRRKMLREAATEAETQNLIMANRSLKHQLSETKKAESRAKREGENRRNMATKWEAQLSARLKHLREEQKRWAVEESGLKRELEEARAECERLRQLVSDAEAQQVRAQQDSEAFEVRGEEIRRLKEELARLAASEKRYQGLEARMKGAMEEAAGAEARAEEKVMEVAAREVQLKAEREGYEREIERLQQKVAELEKKREQEATHSSESEGRVVVESVFQTALTNLQTKHAELQKQFAMLKRKYTVAQSSLLDLQVEAQEKKNRAERGHLPGREDERGESVLPLAKTHSTPVAIKTRGSRGLSDPEAMFEATSYNATAPLEPVVNSLSGSGRPATPTRGGQVLSEGTTSPQAERYHGRGGVQNSLRKEQKKADGKRDDKKEKKAGAVIRNFRNLSIV</sequence>
<feature type="compositionally biased region" description="Basic and acidic residues" evidence="2">
    <location>
        <begin position="660"/>
        <end position="678"/>
    </location>
</feature>
<feature type="coiled-coil region" evidence="1">
    <location>
        <begin position="707"/>
        <end position="873"/>
    </location>
</feature>
<feature type="region of interest" description="Disordered" evidence="2">
    <location>
        <begin position="890"/>
        <end position="935"/>
    </location>
</feature>
<dbReference type="InterPro" id="IPR016024">
    <property type="entry name" value="ARM-type_fold"/>
</dbReference>
<feature type="region of interest" description="Disordered" evidence="2">
    <location>
        <begin position="953"/>
        <end position="1016"/>
    </location>
</feature>
<feature type="compositionally biased region" description="Basic and acidic residues" evidence="2">
    <location>
        <begin position="470"/>
        <end position="479"/>
    </location>
</feature>
<dbReference type="Proteomes" id="UP001174691">
    <property type="component" value="Unassembled WGS sequence"/>
</dbReference>
<dbReference type="GO" id="GO:0051726">
    <property type="term" value="P:regulation of cell cycle"/>
    <property type="evidence" value="ECO:0007669"/>
    <property type="project" value="TreeGrafter"/>
</dbReference>
<feature type="compositionally biased region" description="Polar residues" evidence="2">
    <location>
        <begin position="446"/>
        <end position="465"/>
    </location>
</feature>
<feature type="compositionally biased region" description="Polar residues" evidence="2">
    <location>
        <begin position="524"/>
        <end position="541"/>
    </location>
</feature>
<dbReference type="SUPFAM" id="SSF48371">
    <property type="entry name" value="ARM repeat"/>
    <property type="match status" value="1"/>
</dbReference>
<feature type="compositionally biased region" description="Polar residues" evidence="2">
    <location>
        <begin position="501"/>
        <end position="512"/>
    </location>
</feature>
<dbReference type="PANTHER" id="PTHR15154">
    <property type="entry name" value="HAMARTIN"/>
    <property type="match status" value="1"/>
</dbReference>
<dbReference type="AlphaFoldDB" id="A0AA38RTL3"/>
<proteinExistence type="predicted"/>
<accession>A0AA38RTL3</accession>
<feature type="region of interest" description="Disordered" evidence="2">
    <location>
        <begin position="425"/>
        <end position="541"/>
    </location>
</feature>
<feature type="compositionally biased region" description="Basic and acidic residues" evidence="2">
    <location>
        <begin position="890"/>
        <end position="909"/>
    </location>
</feature>
<reference evidence="3" key="1">
    <citation type="submission" date="2022-07" db="EMBL/GenBank/DDBJ databases">
        <title>Fungi with potential for degradation of polypropylene.</title>
        <authorList>
            <person name="Gostincar C."/>
        </authorList>
    </citation>
    <scope>NUCLEOTIDE SEQUENCE</scope>
    <source>
        <strain evidence="3">EXF-13287</strain>
    </source>
</reference>
<feature type="compositionally biased region" description="Basic and acidic residues" evidence="2">
    <location>
        <begin position="995"/>
        <end position="1014"/>
    </location>
</feature>
<dbReference type="PANTHER" id="PTHR15154:SF2">
    <property type="entry name" value="HAMARTIN"/>
    <property type="match status" value="1"/>
</dbReference>
<keyword evidence="4" id="KW-1185">Reference proteome</keyword>
<name>A0AA38RTL3_9PEZI</name>
<evidence type="ECO:0000313" key="3">
    <source>
        <dbReference type="EMBL" id="KAJ9145158.1"/>
    </source>
</evidence>
<keyword evidence="1" id="KW-0175">Coiled coil</keyword>
<dbReference type="GO" id="GO:0032007">
    <property type="term" value="P:negative regulation of TOR signaling"/>
    <property type="evidence" value="ECO:0007669"/>
    <property type="project" value="TreeGrafter"/>
</dbReference>
<feature type="region of interest" description="Disordered" evidence="2">
    <location>
        <begin position="659"/>
        <end position="678"/>
    </location>
</feature>
<gene>
    <name evidence="3" type="ORF">NKR19_g6191</name>
</gene>
<evidence type="ECO:0000256" key="2">
    <source>
        <dbReference type="SAM" id="MobiDB-lite"/>
    </source>
</evidence>
<organism evidence="3 4">
    <name type="scientific">Coniochaeta hoffmannii</name>
    <dbReference type="NCBI Taxonomy" id="91930"/>
    <lineage>
        <taxon>Eukaryota</taxon>
        <taxon>Fungi</taxon>
        <taxon>Dikarya</taxon>
        <taxon>Ascomycota</taxon>
        <taxon>Pezizomycotina</taxon>
        <taxon>Sordariomycetes</taxon>
        <taxon>Sordariomycetidae</taxon>
        <taxon>Coniochaetales</taxon>
        <taxon>Coniochaetaceae</taxon>
        <taxon>Coniochaeta</taxon>
    </lineage>
</organism>
<dbReference type="Pfam" id="PF04388">
    <property type="entry name" value="Hamartin"/>
    <property type="match status" value="1"/>
</dbReference>
<dbReference type="GO" id="GO:0033596">
    <property type="term" value="C:TSC1-TSC2 complex"/>
    <property type="evidence" value="ECO:0007669"/>
    <property type="project" value="TreeGrafter"/>
</dbReference>